<proteinExistence type="predicted"/>
<evidence type="ECO:0000313" key="3">
    <source>
        <dbReference type="Proteomes" id="UP001305779"/>
    </source>
</evidence>
<evidence type="ECO:0000256" key="1">
    <source>
        <dbReference type="SAM" id="SignalP"/>
    </source>
</evidence>
<name>A0ABR0EA85_ZASCE</name>
<gene>
    <name evidence="2" type="ORF">PRZ48_011007</name>
</gene>
<sequence>MPKISITTYAMTALLALASAAPQPNEKRDNSHYVHLPISFATAFYKDDRCATTPHEKRTVQAFQCVNLGSQKFAALGVTPNATFTYDDGTFYNANTVIYEGQHCTGKKSVLAIDATVPYQGCEAFDEGAVTFRSFEITTTTAGDGMPSS</sequence>
<feature type="chain" id="PRO_5045161955" description="AA1-like domain-containing protein" evidence="1">
    <location>
        <begin position="21"/>
        <end position="149"/>
    </location>
</feature>
<organism evidence="2 3">
    <name type="scientific">Zasmidium cellare</name>
    <name type="common">Wine cellar mold</name>
    <name type="synonym">Racodium cellare</name>
    <dbReference type="NCBI Taxonomy" id="395010"/>
    <lineage>
        <taxon>Eukaryota</taxon>
        <taxon>Fungi</taxon>
        <taxon>Dikarya</taxon>
        <taxon>Ascomycota</taxon>
        <taxon>Pezizomycotina</taxon>
        <taxon>Dothideomycetes</taxon>
        <taxon>Dothideomycetidae</taxon>
        <taxon>Mycosphaerellales</taxon>
        <taxon>Mycosphaerellaceae</taxon>
        <taxon>Zasmidium</taxon>
    </lineage>
</organism>
<feature type="signal peptide" evidence="1">
    <location>
        <begin position="1"/>
        <end position="20"/>
    </location>
</feature>
<dbReference type="Proteomes" id="UP001305779">
    <property type="component" value="Unassembled WGS sequence"/>
</dbReference>
<reference evidence="2 3" key="1">
    <citation type="journal article" date="2023" name="G3 (Bethesda)">
        <title>A chromosome-level genome assembly of Zasmidium syzygii isolated from banana leaves.</title>
        <authorList>
            <person name="van Westerhoven A.C."/>
            <person name="Mehrabi R."/>
            <person name="Talebi R."/>
            <person name="Steentjes M.B.F."/>
            <person name="Corcolon B."/>
            <person name="Chong P.A."/>
            <person name="Kema G.H.J."/>
            <person name="Seidl M.F."/>
        </authorList>
    </citation>
    <scope>NUCLEOTIDE SEQUENCE [LARGE SCALE GENOMIC DNA]</scope>
    <source>
        <strain evidence="2 3">P124</strain>
    </source>
</reference>
<protein>
    <recommendedName>
        <fullName evidence="4">AA1-like domain-containing protein</fullName>
    </recommendedName>
</protein>
<dbReference type="EMBL" id="JAXOVC010000008">
    <property type="protein sequence ID" value="KAK4498349.1"/>
    <property type="molecule type" value="Genomic_DNA"/>
</dbReference>
<keyword evidence="1" id="KW-0732">Signal</keyword>
<evidence type="ECO:0008006" key="4">
    <source>
        <dbReference type="Google" id="ProtNLM"/>
    </source>
</evidence>
<keyword evidence="3" id="KW-1185">Reference proteome</keyword>
<accession>A0ABR0EA85</accession>
<comment type="caution">
    <text evidence="2">The sequence shown here is derived from an EMBL/GenBank/DDBJ whole genome shotgun (WGS) entry which is preliminary data.</text>
</comment>
<evidence type="ECO:0000313" key="2">
    <source>
        <dbReference type="EMBL" id="KAK4498349.1"/>
    </source>
</evidence>